<dbReference type="KEGG" id="aee:IM676_00600"/>
<keyword evidence="2" id="KW-0615">Plasmid copy control</keyword>
<proteinExistence type="predicted"/>
<evidence type="ECO:0000256" key="1">
    <source>
        <dbReference type="ARBA" id="ARBA00022491"/>
    </source>
</evidence>
<evidence type="ECO:0000256" key="2">
    <source>
        <dbReference type="ARBA" id="ARBA00022689"/>
    </source>
</evidence>
<reference evidence="8" key="1">
    <citation type="submission" date="2020-10" db="EMBL/GenBank/DDBJ databases">
        <title>Genome-based taxonomic classification of the species Anabaenopsis elenkinii.</title>
        <authorList>
            <person name="Delbaje E."/>
            <person name="Andreote A.P.D."/>
            <person name="Pellegrinetti T.A."/>
            <person name="Cruz R.B."/>
            <person name="Branco L.H.Z."/>
            <person name="Fiore M.F."/>
        </authorList>
    </citation>
    <scope>NUCLEOTIDE SEQUENCE [LARGE SCALE GENOMIC DNA]</scope>
    <source>
        <strain evidence="8">CCIBt3563</strain>
    </source>
</reference>
<dbReference type="RefSeq" id="WP_200988512.1">
    <property type="nucleotide sequence ID" value="NZ_CP063311.1"/>
</dbReference>
<name>A0A7S6U2F4_9CYAN</name>
<evidence type="ECO:0000256" key="3">
    <source>
        <dbReference type="ARBA" id="ARBA00023015"/>
    </source>
</evidence>
<dbReference type="InterPro" id="IPR019661">
    <property type="entry name" value="RepA2"/>
</dbReference>
<dbReference type="EMBL" id="CP063311">
    <property type="protein sequence ID" value="QOV22900.1"/>
    <property type="molecule type" value="Genomic_DNA"/>
</dbReference>
<keyword evidence="8" id="KW-1185">Reference proteome</keyword>
<keyword evidence="3" id="KW-0805">Transcription regulation</keyword>
<evidence type="ECO:0000256" key="4">
    <source>
        <dbReference type="ARBA" id="ARBA00023125"/>
    </source>
</evidence>
<gene>
    <name evidence="7" type="ORF">IM676_00600</name>
</gene>
<evidence type="ECO:0000313" key="8">
    <source>
        <dbReference type="Proteomes" id="UP000593846"/>
    </source>
</evidence>
<organism evidence="7 8">
    <name type="scientific">Anabaenopsis elenkinii CCIBt3563</name>
    <dbReference type="NCBI Taxonomy" id="2779889"/>
    <lineage>
        <taxon>Bacteria</taxon>
        <taxon>Bacillati</taxon>
        <taxon>Cyanobacteriota</taxon>
        <taxon>Cyanophyceae</taxon>
        <taxon>Nostocales</taxon>
        <taxon>Nodulariaceae</taxon>
        <taxon>Anabaenopsis</taxon>
    </lineage>
</organism>
<evidence type="ECO:0000256" key="5">
    <source>
        <dbReference type="ARBA" id="ARBA00023163"/>
    </source>
</evidence>
<keyword evidence="1" id="KW-0678">Repressor</keyword>
<evidence type="ECO:0000313" key="7">
    <source>
        <dbReference type="EMBL" id="QOV22900.1"/>
    </source>
</evidence>
<dbReference type="Proteomes" id="UP000593846">
    <property type="component" value="Chromosome"/>
</dbReference>
<dbReference type="Pfam" id="PF10723">
    <property type="entry name" value="RepB-RCR_reg"/>
    <property type="match status" value="1"/>
</dbReference>
<protein>
    <recommendedName>
        <fullName evidence="6">Protein CopB</fullName>
    </recommendedName>
</protein>
<dbReference type="GO" id="GO:0006355">
    <property type="term" value="P:regulation of DNA-templated transcription"/>
    <property type="evidence" value="ECO:0007669"/>
    <property type="project" value="InterPro"/>
</dbReference>
<evidence type="ECO:0000256" key="6">
    <source>
        <dbReference type="ARBA" id="ARBA00031853"/>
    </source>
</evidence>
<dbReference type="AlphaFoldDB" id="A0A7S6U2F4"/>
<dbReference type="InterPro" id="IPR010985">
    <property type="entry name" value="Ribbon_hlx_hlx"/>
</dbReference>
<dbReference type="SUPFAM" id="SSF47598">
    <property type="entry name" value="Ribbon-helix-helix"/>
    <property type="match status" value="1"/>
</dbReference>
<accession>A0A7S6U2F4</accession>
<keyword evidence="4" id="KW-0238">DNA-binding</keyword>
<sequence length="55" mass="6646">MPKPEIFITFRLKEQEKELLKEYCEQEGRTQTDILRELVRGLRRRLKSPPIHPTP</sequence>
<keyword evidence="5" id="KW-0804">Transcription</keyword>